<name>A0ABT6MXB2_9SPHN</name>
<dbReference type="RefSeq" id="WP_281042512.1">
    <property type="nucleotide sequence ID" value="NZ_JARYGZ010000001.1"/>
</dbReference>
<protein>
    <recommendedName>
        <fullName evidence="4">Glycosyltransferase RgtA/B/C/D-like domain-containing protein</fullName>
    </recommendedName>
</protein>
<dbReference type="Proteomes" id="UP001160625">
    <property type="component" value="Unassembled WGS sequence"/>
</dbReference>
<gene>
    <name evidence="2" type="ORF">QGN17_00235</name>
</gene>
<feature type="transmembrane region" description="Helical" evidence="1">
    <location>
        <begin position="133"/>
        <end position="149"/>
    </location>
</feature>
<sequence length="520" mass="56694">MPPLSPSMPLDLPSARRSWMTHVRGREALLVAIAAPILLAIGFVLFAPPPFTTDVAWQLWVAHRLREGAVFYRDIMETNPPLWFWMAMPVDAAASLTGIQPEAMLVLALGAASTTSLGATERLTGTIPTPHRIALLLLATWLMLAMPFGDTGQREQYALIAAIPYAALAAARRQGGTVDTRLALAIGIGGGLGFALKHYFAGVPVLIEFWLLARQGRGWRSPLRPEVAGLMLVALLYAAALLIVTPDYLIRVVPDLRLAYGAAASRPLWQMIQLSQYLWGLALLVLLPSLLLLRRGSAPLTTALLIAATGFALAWWVQHKGWPYHAIAATGCLILALAALLAEAWQKLPVTARLVAPATIILPLAQPLMPAPPPPPTLGVDPVLTGLRRGDAVAFVSTEIAIAWPHVWNDGFRYPSRYNAYWMLWAMTPSGLRDPAVAALGRRIVAETVQDYRCLPPRRIVFQRPVPGGDAAGDPLAFFRRDPAFADLLRHYRLAVRSGAFEGWDLRTPLRPATNCRRGT</sequence>
<evidence type="ECO:0008006" key="4">
    <source>
        <dbReference type="Google" id="ProtNLM"/>
    </source>
</evidence>
<feature type="transmembrane region" description="Helical" evidence="1">
    <location>
        <begin position="28"/>
        <end position="47"/>
    </location>
</feature>
<keyword evidence="1" id="KW-0812">Transmembrane</keyword>
<evidence type="ECO:0000313" key="3">
    <source>
        <dbReference type="Proteomes" id="UP001160625"/>
    </source>
</evidence>
<dbReference type="EMBL" id="JARYGZ010000001">
    <property type="protein sequence ID" value="MDH7637143.1"/>
    <property type="molecule type" value="Genomic_DNA"/>
</dbReference>
<keyword evidence="1" id="KW-1133">Transmembrane helix</keyword>
<organism evidence="2 3">
    <name type="scientific">Sphingomonas oryzagri</name>
    <dbReference type="NCBI Taxonomy" id="3042314"/>
    <lineage>
        <taxon>Bacteria</taxon>
        <taxon>Pseudomonadati</taxon>
        <taxon>Pseudomonadota</taxon>
        <taxon>Alphaproteobacteria</taxon>
        <taxon>Sphingomonadales</taxon>
        <taxon>Sphingomonadaceae</taxon>
        <taxon>Sphingomonas</taxon>
    </lineage>
</organism>
<feature type="transmembrane region" description="Helical" evidence="1">
    <location>
        <begin position="276"/>
        <end position="293"/>
    </location>
</feature>
<evidence type="ECO:0000313" key="2">
    <source>
        <dbReference type="EMBL" id="MDH7637143.1"/>
    </source>
</evidence>
<comment type="caution">
    <text evidence="2">The sequence shown here is derived from an EMBL/GenBank/DDBJ whole genome shotgun (WGS) entry which is preliminary data.</text>
</comment>
<reference evidence="2" key="1">
    <citation type="submission" date="2023-04" db="EMBL/GenBank/DDBJ databases">
        <title>Sphingomonas sp. MAHUQ-71 isolated from rice field.</title>
        <authorList>
            <person name="Huq M.A."/>
        </authorList>
    </citation>
    <scope>NUCLEOTIDE SEQUENCE</scope>
    <source>
        <strain evidence="2">MAHUQ-71</strain>
    </source>
</reference>
<feature type="transmembrane region" description="Helical" evidence="1">
    <location>
        <begin position="300"/>
        <end position="318"/>
    </location>
</feature>
<accession>A0ABT6MXB2</accession>
<feature type="transmembrane region" description="Helical" evidence="1">
    <location>
        <begin position="227"/>
        <end position="250"/>
    </location>
</feature>
<evidence type="ECO:0000256" key="1">
    <source>
        <dbReference type="SAM" id="Phobius"/>
    </source>
</evidence>
<keyword evidence="3" id="KW-1185">Reference proteome</keyword>
<keyword evidence="1" id="KW-0472">Membrane</keyword>
<feature type="transmembrane region" description="Helical" evidence="1">
    <location>
        <begin position="324"/>
        <end position="345"/>
    </location>
</feature>
<proteinExistence type="predicted"/>
<feature type="transmembrane region" description="Helical" evidence="1">
    <location>
        <begin position="182"/>
        <end position="207"/>
    </location>
</feature>